<feature type="compositionally biased region" description="Low complexity" evidence="1">
    <location>
        <begin position="17"/>
        <end position="34"/>
    </location>
</feature>
<protein>
    <submittedName>
        <fullName evidence="3">Uncharacterized protein</fullName>
    </submittedName>
</protein>
<dbReference type="AlphaFoldDB" id="A0A8W7Q203"/>
<keyword evidence="2" id="KW-0812">Transmembrane</keyword>
<dbReference type="EnsemblMetazoa" id="ACOM040843-RA">
    <property type="protein sequence ID" value="ACOM040843-PA.1"/>
    <property type="gene ID" value="ACOM040843"/>
</dbReference>
<evidence type="ECO:0000256" key="1">
    <source>
        <dbReference type="SAM" id="MobiDB-lite"/>
    </source>
</evidence>
<keyword evidence="2" id="KW-0472">Membrane</keyword>
<evidence type="ECO:0000256" key="2">
    <source>
        <dbReference type="SAM" id="Phobius"/>
    </source>
</evidence>
<dbReference type="Proteomes" id="UP000075882">
    <property type="component" value="Unassembled WGS sequence"/>
</dbReference>
<reference evidence="3" key="1">
    <citation type="submission" date="2022-08" db="UniProtKB">
        <authorList>
            <consortium name="EnsemblMetazoa"/>
        </authorList>
    </citation>
    <scope>IDENTIFICATION</scope>
</reference>
<evidence type="ECO:0000313" key="3">
    <source>
        <dbReference type="EnsemblMetazoa" id="ACOM040843-PA.1"/>
    </source>
</evidence>
<organism evidence="3">
    <name type="scientific">Anopheles coluzzii</name>
    <name type="common">African malaria mosquito</name>
    <dbReference type="NCBI Taxonomy" id="1518534"/>
    <lineage>
        <taxon>Eukaryota</taxon>
        <taxon>Metazoa</taxon>
        <taxon>Ecdysozoa</taxon>
        <taxon>Arthropoda</taxon>
        <taxon>Hexapoda</taxon>
        <taxon>Insecta</taxon>
        <taxon>Pterygota</taxon>
        <taxon>Neoptera</taxon>
        <taxon>Endopterygota</taxon>
        <taxon>Diptera</taxon>
        <taxon>Nematocera</taxon>
        <taxon>Culicoidea</taxon>
        <taxon>Culicidae</taxon>
        <taxon>Anophelinae</taxon>
        <taxon>Anopheles</taxon>
    </lineage>
</organism>
<feature type="transmembrane region" description="Helical" evidence="2">
    <location>
        <begin position="64"/>
        <end position="84"/>
    </location>
</feature>
<proteinExistence type="predicted"/>
<feature type="compositionally biased region" description="Gly residues" evidence="1">
    <location>
        <begin position="1"/>
        <end position="15"/>
    </location>
</feature>
<name>A0A8W7Q203_ANOCL</name>
<keyword evidence="2" id="KW-1133">Transmembrane helix</keyword>
<sequence>MIGNGELGEGSGEGSGEAELPSSESSARSPSIESSMRPSILIYIGVLMKVIHCHTIDVHGRFRISYYMFIRSTILWLACLLLIVSRNRRRRRFLGQLILNRISAIPVGTSDW</sequence>
<feature type="region of interest" description="Disordered" evidence="1">
    <location>
        <begin position="1"/>
        <end position="34"/>
    </location>
</feature>
<accession>A0A8W7Q203</accession>